<dbReference type="Pfam" id="PF00989">
    <property type="entry name" value="PAS"/>
    <property type="match status" value="1"/>
</dbReference>
<dbReference type="SUPFAM" id="SSF55781">
    <property type="entry name" value="GAF domain-like"/>
    <property type="match status" value="1"/>
</dbReference>
<feature type="domain" description="PAS" evidence="2">
    <location>
        <begin position="181"/>
        <end position="217"/>
    </location>
</feature>
<feature type="coiled-coil region" evidence="1">
    <location>
        <begin position="598"/>
        <end position="672"/>
    </location>
</feature>
<feature type="domain" description="PAS" evidence="2">
    <location>
        <begin position="360"/>
        <end position="424"/>
    </location>
</feature>
<protein>
    <submittedName>
        <fullName evidence="5">Diguanylate cyclase</fullName>
        <ecNumber evidence="5">2.7.7.65</ecNumber>
    </submittedName>
</protein>
<dbReference type="FunFam" id="3.30.70.270:FF:000001">
    <property type="entry name" value="Diguanylate cyclase domain protein"/>
    <property type="match status" value="1"/>
</dbReference>
<dbReference type="InterPro" id="IPR013767">
    <property type="entry name" value="PAS_fold"/>
</dbReference>
<keyword evidence="6" id="KW-1185">Reference proteome</keyword>
<feature type="domain" description="GGDEF" evidence="4">
    <location>
        <begin position="1050"/>
        <end position="1184"/>
    </location>
</feature>
<dbReference type="InterPro" id="IPR052155">
    <property type="entry name" value="Biofilm_reg_signaling"/>
</dbReference>
<evidence type="ECO:0000259" key="4">
    <source>
        <dbReference type="PROSITE" id="PS50887"/>
    </source>
</evidence>
<feature type="coiled-coil region" evidence="1">
    <location>
        <begin position="805"/>
        <end position="832"/>
    </location>
</feature>
<dbReference type="CDD" id="cd01949">
    <property type="entry name" value="GGDEF"/>
    <property type="match status" value="1"/>
</dbReference>
<keyword evidence="5" id="KW-0808">Transferase</keyword>
<dbReference type="PANTHER" id="PTHR44757:SF2">
    <property type="entry name" value="BIOFILM ARCHITECTURE MAINTENANCE PROTEIN MBAA"/>
    <property type="match status" value="1"/>
</dbReference>
<gene>
    <name evidence="5" type="ORF">PL9631_370063</name>
</gene>
<dbReference type="Pfam" id="PF13426">
    <property type="entry name" value="PAS_9"/>
    <property type="match status" value="3"/>
</dbReference>
<feature type="domain" description="PAC" evidence="3">
    <location>
        <begin position="424"/>
        <end position="478"/>
    </location>
</feature>
<dbReference type="InterPro" id="IPR003018">
    <property type="entry name" value="GAF"/>
</dbReference>
<dbReference type="NCBIfam" id="TIGR00254">
    <property type="entry name" value="GGDEF"/>
    <property type="match status" value="1"/>
</dbReference>
<dbReference type="InterPro" id="IPR035965">
    <property type="entry name" value="PAS-like_dom_sf"/>
</dbReference>
<dbReference type="SMART" id="SM00086">
    <property type="entry name" value="PAC"/>
    <property type="match status" value="5"/>
</dbReference>
<feature type="domain" description="PAS" evidence="2">
    <location>
        <begin position="479"/>
        <end position="538"/>
    </location>
</feature>
<dbReference type="InterPro" id="IPR001610">
    <property type="entry name" value="PAC"/>
</dbReference>
<dbReference type="Pfam" id="PF08448">
    <property type="entry name" value="PAS_4"/>
    <property type="match status" value="1"/>
</dbReference>
<dbReference type="Gene3D" id="3.30.70.270">
    <property type="match status" value="1"/>
</dbReference>
<evidence type="ECO:0000313" key="6">
    <source>
        <dbReference type="Proteomes" id="UP000182190"/>
    </source>
</evidence>
<dbReference type="InterPro" id="IPR000014">
    <property type="entry name" value="PAS"/>
</dbReference>
<dbReference type="AlphaFoldDB" id="A0A7Z9BMH9"/>
<dbReference type="Pfam" id="PF00990">
    <property type="entry name" value="GGDEF"/>
    <property type="match status" value="1"/>
</dbReference>
<feature type="domain" description="PAC" evidence="3">
    <location>
        <begin position="266"/>
        <end position="318"/>
    </location>
</feature>
<dbReference type="InterPro" id="IPR029787">
    <property type="entry name" value="Nucleotide_cyclase"/>
</dbReference>
<organism evidence="5 6">
    <name type="scientific">Planktothrix paucivesiculata PCC 9631</name>
    <dbReference type="NCBI Taxonomy" id="671071"/>
    <lineage>
        <taxon>Bacteria</taxon>
        <taxon>Bacillati</taxon>
        <taxon>Cyanobacteriota</taxon>
        <taxon>Cyanophyceae</taxon>
        <taxon>Oscillatoriophycideae</taxon>
        <taxon>Oscillatoriales</taxon>
        <taxon>Microcoleaceae</taxon>
        <taxon>Planktothrix</taxon>
    </lineage>
</organism>
<feature type="coiled-coil region" evidence="1">
    <location>
        <begin position="320"/>
        <end position="358"/>
    </location>
</feature>
<dbReference type="OrthoDB" id="9812260at2"/>
<dbReference type="SMART" id="SM00091">
    <property type="entry name" value="PAS"/>
    <property type="match status" value="5"/>
</dbReference>
<dbReference type="NCBIfam" id="TIGR00229">
    <property type="entry name" value="sensory_box"/>
    <property type="match status" value="3"/>
</dbReference>
<evidence type="ECO:0000256" key="1">
    <source>
        <dbReference type="SAM" id="Coils"/>
    </source>
</evidence>
<name>A0A7Z9BMH9_9CYAN</name>
<dbReference type="InterPro" id="IPR029016">
    <property type="entry name" value="GAF-like_dom_sf"/>
</dbReference>
<dbReference type="SMART" id="SM00065">
    <property type="entry name" value="GAF"/>
    <property type="match status" value="1"/>
</dbReference>
<dbReference type="RefSeq" id="WP_083617540.1">
    <property type="nucleotide sequence ID" value="NZ_LR735001.1"/>
</dbReference>
<proteinExistence type="predicted"/>
<dbReference type="EMBL" id="CZCS02000176">
    <property type="protein sequence ID" value="VXD17880.1"/>
    <property type="molecule type" value="Genomic_DNA"/>
</dbReference>
<dbReference type="EC" id="2.7.7.65" evidence="5"/>
<dbReference type="InterPro" id="IPR043128">
    <property type="entry name" value="Rev_trsase/Diguanyl_cyclase"/>
</dbReference>
<dbReference type="PROSITE" id="PS50112">
    <property type="entry name" value="PAS"/>
    <property type="match status" value="3"/>
</dbReference>
<dbReference type="SUPFAM" id="SSF55785">
    <property type="entry name" value="PYP-like sensor domain (PAS domain)"/>
    <property type="match status" value="5"/>
</dbReference>
<dbReference type="SMART" id="SM00267">
    <property type="entry name" value="GGDEF"/>
    <property type="match status" value="1"/>
</dbReference>
<dbReference type="PANTHER" id="PTHR44757">
    <property type="entry name" value="DIGUANYLATE CYCLASE DGCP"/>
    <property type="match status" value="1"/>
</dbReference>
<dbReference type="Pfam" id="PF01590">
    <property type="entry name" value="GAF"/>
    <property type="match status" value="1"/>
</dbReference>
<dbReference type="InterPro" id="IPR013656">
    <property type="entry name" value="PAS_4"/>
</dbReference>
<dbReference type="SUPFAM" id="SSF55073">
    <property type="entry name" value="Nucleotide cyclase"/>
    <property type="match status" value="1"/>
</dbReference>
<sequence length="1190" mass="134816">MVNFNPTETSEDQLQQEVEDLRFQLEIAKDTLRAIGNGEVDALVIAGSEGEQVYTLQGADSSYRMLVEEMKEGAATITTDSTLLLYCNKRLASLLKTPLKKLIGTDFKEFISPSDLTLFQALCQKANSDSGKAELTLIARDGTEVPVYLSINILNQKGVDVGCLIITDLSEQKRDEDIVAQERLTRLLLEQAAESIIVCDHQGKIIRASQEAEKILGANLLLSDFDDLIKLQLLPQQNGSQPLRKKEKSSNSIFSITSVISGHPYKGREVLFIREDGEKINFLLSASPLSTPHSIFKGCVVILTNITERKWSEDALKRINEELEIKVSERTAELESLNSRLKQELAEQARTQQILQDQAQLLDLANDGIIAVDLNDHINYWNQGAEKLYGYSKSEVLGKNLVELLKIQSPQPLEKIKQEVFKKGNWEGEFLQTNHRGETVIIHSSWSLKQDREGNPIAILKINRDITKSKQAEQAIIDSGLRLAGILDMAQDAIISINEHQEITLFNQGAEKIFGYTANEILKQSFNLLISEFLSEEDCQYKTELSDNNCLIKHIGEYQELTGRRKDGTEFPAEVSISQLFLEEGKILTVFMRDISDRKRVEIAIQKAQEDLEIKVQERTIQLATSNDDLIREIAERKLLENQLHEINEELEQRVEQRTNELAKAIKDLKQEAIERQKTTLALQESEARFRAAIDGSLDAFFLLQIHRDQEEKSTNFVLVDMNSKAEELISQNKDNLLGKELNYVFYQERNLGYFDRYLRAFKTRKGFEEELEISNPNIKAKWLQIQVVPLSDGIAVTCRDITERKKTEEAAQQANENLTRWVNDLEQRNRETMLLGQMSEFLQACNSTEEAYQVINDLLKPFFPKISGGLFVARNSKNLVEMVATWGELQVISEAVFSPQDCWALRRGRSHFVPATTSNLLCKHIHQKNCRQYQLNSNNSSKITLTSPTKTELPAYPMMVEHLCVPMIAQGDALGLLCLASEESGQLSGDQQRLATAVAEHIALALANLKLREALEYQSIRDGLTGLYNRRYLEESLEREINRAQRQKFSLGIVMIDIDHFKNYNDTFGHDAGDIVLQQLGNILQKNVRGSDIACRYGGEEFTLILPEISLELVKERAEQIRVEVQKLKIKHHYQDLGQITLSLGISMFPNQGLTGESIMRAADTALYQAKEEGRNRVCVFGSNFDHSA</sequence>
<dbReference type="PROSITE" id="PS50113">
    <property type="entry name" value="PAC"/>
    <property type="match status" value="3"/>
</dbReference>
<dbReference type="PROSITE" id="PS50887">
    <property type="entry name" value="GGDEF"/>
    <property type="match status" value="1"/>
</dbReference>
<dbReference type="GO" id="GO:0052621">
    <property type="term" value="F:diguanylate cyclase activity"/>
    <property type="evidence" value="ECO:0007669"/>
    <property type="project" value="UniProtKB-EC"/>
</dbReference>
<dbReference type="InterPro" id="IPR000160">
    <property type="entry name" value="GGDEF_dom"/>
</dbReference>
<keyword evidence="1" id="KW-0175">Coiled coil</keyword>
<feature type="domain" description="PAC" evidence="3">
    <location>
        <begin position="557"/>
        <end position="607"/>
    </location>
</feature>
<dbReference type="CDD" id="cd00130">
    <property type="entry name" value="PAS"/>
    <property type="match status" value="4"/>
</dbReference>
<evidence type="ECO:0000259" key="3">
    <source>
        <dbReference type="PROSITE" id="PS50113"/>
    </source>
</evidence>
<evidence type="ECO:0000259" key="2">
    <source>
        <dbReference type="PROSITE" id="PS50112"/>
    </source>
</evidence>
<comment type="caution">
    <text evidence="5">The sequence shown here is derived from an EMBL/GenBank/DDBJ whole genome shotgun (WGS) entry which is preliminary data.</text>
</comment>
<dbReference type="Gene3D" id="3.30.450.40">
    <property type="match status" value="1"/>
</dbReference>
<dbReference type="InterPro" id="IPR000700">
    <property type="entry name" value="PAS-assoc_C"/>
</dbReference>
<dbReference type="GO" id="GO:0006355">
    <property type="term" value="P:regulation of DNA-templated transcription"/>
    <property type="evidence" value="ECO:0007669"/>
    <property type="project" value="InterPro"/>
</dbReference>
<reference evidence="5" key="1">
    <citation type="submission" date="2019-10" db="EMBL/GenBank/DDBJ databases">
        <authorList>
            <consortium name="Genoscope - CEA"/>
            <person name="William W."/>
        </authorList>
    </citation>
    <scope>NUCLEOTIDE SEQUENCE [LARGE SCALE GENOMIC DNA]</scope>
    <source>
        <strain evidence="5">BBR_PRJEB10994</strain>
    </source>
</reference>
<dbReference type="Proteomes" id="UP000182190">
    <property type="component" value="Unassembled WGS sequence"/>
</dbReference>
<evidence type="ECO:0000313" key="5">
    <source>
        <dbReference type="EMBL" id="VXD17880.1"/>
    </source>
</evidence>
<accession>A0A7Z9BMH9</accession>
<dbReference type="Gene3D" id="3.30.450.20">
    <property type="entry name" value="PAS domain"/>
    <property type="match status" value="5"/>
</dbReference>
<keyword evidence="5" id="KW-0548">Nucleotidyltransferase</keyword>